<sequence>MYWLLNLLGIVKIAFLRQKSYLGLVLALLAGFIVAITLVVSIPLYADAVGYRILRTELLEEQEGNLRPPFSYMFMAVASNEQRVPISGFRSADEYFTKYGARDLGLPPLVYVRYVTTDKIRLLAPEGTAYKEEKGEEQLEWVSVGFASGLEKKVRIVEGRWPKIASNDSNSPVEVLVHEGLADKLGLHVGENYIVMEKGVGDNLLRLPIKISGIWEPIDPSDSYWFIRPQSLQDVLMVPEQTFSQRILRTHPNDGIYMALWYYVLDGTSVRSRHAQELIGRMQGVERHAATLLPAVELRVSPEDALTEQHTQVRFLTLSLIVFSIPILGLIAYFIIMITSMAVQRQQNEIAVLRSRGISRSGILGIFLLESLGLGILALVLGLGLGQYTALAMGWTRSFLDFIPRYDFPVELSPESIRAGTWVMVLTLIASVVPAVGAAGHTIISYKRERARSLGAPFWQKIYLDILLLIPAWYGYQQLKQRGTISFLGEGLPSDDPFKNPLLILTPVLWLLALGLLSMRILPIVLGFIAQLIGRLKGISSVMALRYLTRTPRAYSGPVMLIVLTLSLATFTASMAKTLDRHTYDRVYYDIGADMRLADLGQSTEPSSAGPGGGSSQQQPEQQDEGTPKWLFLPVTEYLKVPGVENAMRVTRSDTEAVVGNSRQRGTLLGIDRMEFPKIAYWRDDYATYPLGYLMNALGTFEDGLLVSRDFMREQGLSIGSKITLNLWDVEESKPVPFTIVGELNYFPTLYPEDGPFFVGNIDYIFQREGGEFPYEVWLKVKPGTTKEQIELSTTKLGFRSIVTDVAQPEIESDQGRPERQGLYGLLSVGFLASAILTGLGFLFYSIVSFRRRFVELGTLRAIGLSTGQMAAMLACEQLIIIGLSVVIGTVLGVLVSDMFIPFLQVSTGEHPQTPPFLVLIAWDRLMLIYLIFAVLLGLALVMLAMLLLRMKIFQAVKLGESV</sequence>
<evidence type="ECO:0000313" key="11">
    <source>
        <dbReference type="Proteomes" id="UP000000323"/>
    </source>
</evidence>
<feature type="transmembrane region" description="Helical" evidence="8">
    <location>
        <begin position="554"/>
        <end position="576"/>
    </location>
</feature>
<dbReference type="HOGENOM" id="CLU_011926_0_0_0"/>
<dbReference type="Proteomes" id="UP000000323">
    <property type="component" value="Chromosome 1"/>
</dbReference>
<evidence type="ECO:0000259" key="9">
    <source>
        <dbReference type="Pfam" id="PF02687"/>
    </source>
</evidence>
<evidence type="ECO:0000256" key="4">
    <source>
        <dbReference type="ARBA" id="ARBA00022989"/>
    </source>
</evidence>
<keyword evidence="4 8" id="KW-1133">Transmembrane helix</keyword>
<keyword evidence="2" id="KW-1003">Cell membrane</keyword>
<feature type="transmembrane region" description="Helical" evidence="8">
    <location>
        <begin position="508"/>
        <end position="533"/>
    </location>
</feature>
<evidence type="ECO:0000256" key="7">
    <source>
        <dbReference type="SAM" id="MobiDB-lite"/>
    </source>
</evidence>
<evidence type="ECO:0000256" key="5">
    <source>
        <dbReference type="ARBA" id="ARBA00023136"/>
    </source>
</evidence>
<keyword evidence="5 8" id="KW-0472">Membrane</keyword>
<name>D1CE42_THET1</name>
<feature type="transmembrane region" description="Helical" evidence="8">
    <location>
        <begin position="422"/>
        <end position="446"/>
    </location>
</feature>
<comment type="similarity">
    <text evidence="6">Belongs to the ABC-4 integral membrane protein family.</text>
</comment>
<dbReference type="AlphaFoldDB" id="D1CE42"/>
<feature type="transmembrane region" description="Helical" evidence="8">
    <location>
        <begin position="315"/>
        <end position="343"/>
    </location>
</feature>
<dbReference type="InterPro" id="IPR050250">
    <property type="entry name" value="Macrolide_Exporter_MacB"/>
</dbReference>
<evidence type="ECO:0000313" key="10">
    <source>
        <dbReference type="EMBL" id="ACZ41198.1"/>
    </source>
</evidence>
<dbReference type="STRING" id="525904.Tter_0276"/>
<reference evidence="11" key="1">
    <citation type="journal article" date="2010" name="Stand. Genomic Sci.">
        <title>Complete genome sequence of 'Thermobaculum terrenum' type strain (YNP1).</title>
        <authorList>
            <person name="Kiss H."/>
            <person name="Cleland D."/>
            <person name="Lapidus A."/>
            <person name="Lucas S."/>
            <person name="Glavina Del Rio T."/>
            <person name="Nolan M."/>
            <person name="Tice H."/>
            <person name="Han C."/>
            <person name="Goodwin L."/>
            <person name="Pitluck S."/>
            <person name="Liolios K."/>
            <person name="Ivanova N."/>
            <person name="Mavromatis K."/>
            <person name="Ovchinnikova G."/>
            <person name="Pati A."/>
            <person name="Chen A."/>
            <person name="Palaniappan K."/>
            <person name="Land M."/>
            <person name="Hauser L."/>
            <person name="Chang Y."/>
            <person name="Jeffries C."/>
            <person name="Lu M."/>
            <person name="Brettin T."/>
            <person name="Detter J."/>
            <person name="Goker M."/>
            <person name="Tindall B."/>
            <person name="Beck B."/>
            <person name="McDermott T."/>
            <person name="Woyke T."/>
            <person name="Bristow J."/>
            <person name="Eisen J."/>
            <person name="Markowitz V."/>
            <person name="Hugenholtz P."/>
            <person name="Kyrpides N."/>
            <person name="Klenk H."/>
            <person name="Cheng J."/>
        </authorList>
    </citation>
    <scope>NUCLEOTIDE SEQUENCE [LARGE SCALE GENOMIC DNA]</scope>
    <source>
        <strain evidence="11">ATCC BAA-798 / YNP1</strain>
    </source>
</reference>
<evidence type="ECO:0000256" key="6">
    <source>
        <dbReference type="ARBA" id="ARBA00038076"/>
    </source>
</evidence>
<feature type="transmembrane region" description="Helical" evidence="8">
    <location>
        <begin position="458"/>
        <end position="476"/>
    </location>
</feature>
<dbReference type="Pfam" id="PF02687">
    <property type="entry name" value="FtsX"/>
    <property type="match status" value="2"/>
</dbReference>
<feature type="domain" description="ABC3 transporter permease C-terminal" evidence="9">
    <location>
        <begin position="831"/>
        <end position="954"/>
    </location>
</feature>
<dbReference type="OrthoDB" id="135040at2"/>
<evidence type="ECO:0000256" key="1">
    <source>
        <dbReference type="ARBA" id="ARBA00004651"/>
    </source>
</evidence>
<feature type="transmembrane region" description="Helical" evidence="8">
    <location>
        <begin position="823"/>
        <end position="845"/>
    </location>
</feature>
<feature type="transmembrane region" description="Helical" evidence="8">
    <location>
        <begin position="879"/>
        <end position="906"/>
    </location>
</feature>
<dbReference type="KEGG" id="ttr:Tter_0276"/>
<dbReference type="PANTHER" id="PTHR30572:SF4">
    <property type="entry name" value="ABC TRANSPORTER PERMEASE YTRF"/>
    <property type="match status" value="1"/>
</dbReference>
<dbReference type="eggNOG" id="COG0577">
    <property type="taxonomic scope" value="Bacteria"/>
</dbReference>
<gene>
    <name evidence="10" type="ordered locus">Tter_0276</name>
</gene>
<dbReference type="PANTHER" id="PTHR30572">
    <property type="entry name" value="MEMBRANE COMPONENT OF TRANSPORTER-RELATED"/>
    <property type="match status" value="1"/>
</dbReference>
<feature type="domain" description="ABC3 transporter permease C-terminal" evidence="9">
    <location>
        <begin position="321"/>
        <end position="436"/>
    </location>
</feature>
<dbReference type="GO" id="GO:0005886">
    <property type="term" value="C:plasma membrane"/>
    <property type="evidence" value="ECO:0007669"/>
    <property type="project" value="UniProtKB-SubCell"/>
</dbReference>
<protein>
    <recommendedName>
        <fullName evidence="9">ABC3 transporter permease C-terminal domain-containing protein</fullName>
    </recommendedName>
</protein>
<dbReference type="EMBL" id="CP001825">
    <property type="protein sequence ID" value="ACZ41198.1"/>
    <property type="molecule type" value="Genomic_DNA"/>
</dbReference>
<keyword evidence="3 8" id="KW-0812">Transmembrane</keyword>
<organism evidence="10 11">
    <name type="scientific">Thermobaculum terrenum (strain ATCC BAA-798 / CCMEE 7001 / YNP1)</name>
    <dbReference type="NCBI Taxonomy" id="525904"/>
    <lineage>
        <taxon>Bacteria</taxon>
        <taxon>Bacillati</taxon>
        <taxon>Chloroflexota</taxon>
        <taxon>Chloroflexia</taxon>
        <taxon>Candidatus Thermobaculales</taxon>
        <taxon>Candidatus Thermobaculaceae</taxon>
        <taxon>Thermobaculum</taxon>
    </lineage>
</organism>
<evidence type="ECO:0000256" key="3">
    <source>
        <dbReference type="ARBA" id="ARBA00022692"/>
    </source>
</evidence>
<accession>D1CE42</accession>
<feature type="transmembrane region" description="Helical" evidence="8">
    <location>
        <begin position="363"/>
        <end position="385"/>
    </location>
</feature>
<keyword evidence="11" id="KW-1185">Reference proteome</keyword>
<dbReference type="GO" id="GO:0022857">
    <property type="term" value="F:transmembrane transporter activity"/>
    <property type="evidence" value="ECO:0007669"/>
    <property type="project" value="TreeGrafter"/>
</dbReference>
<dbReference type="InterPro" id="IPR003838">
    <property type="entry name" value="ABC3_permease_C"/>
</dbReference>
<proteinExistence type="inferred from homology"/>
<feature type="transmembrane region" description="Helical" evidence="8">
    <location>
        <begin position="926"/>
        <end position="949"/>
    </location>
</feature>
<feature type="transmembrane region" description="Helical" evidence="8">
    <location>
        <begin position="21"/>
        <end position="46"/>
    </location>
</feature>
<feature type="region of interest" description="Disordered" evidence="7">
    <location>
        <begin position="602"/>
        <end position="626"/>
    </location>
</feature>
<dbReference type="RefSeq" id="WP_012874233.1">
    <property type="nucleotide sequence ID" value="NC_013525.1"/>
</dbReference>
<comment type="subcellular location">
    <subcellularLocation>
        <location evidence="1">Cell membrane</location>
        <topology evidence="1">Multi-pass membrane protein</topology>
    </subcellularLocation>
</comment>
<evidence type="ECO:0000256" key="2">
    <source>
        <dbReference type="ARBA" id="ARBA00022475"/>
    </source>
</evidence>
<evidence type="ECO:0000256" key="8">
    <source>
        <dbReference type="SAM" id="Phobius"/>
    </source>
</evidence>